<comment type="catalytic activity">
    <reaction evidence="5">
        <text>a 2'-deoxyadenosine in DNA + S-adenosyl-L-methionine = an N(6)-methyl-2'-deoxyadenosine in DNA + S-adenosyl-L-homocysteine + H(+)</text>
        <dbReference type="Rhea" id="RHEA:15197"/>
        <dbReference type="Rhea" id="RHEA-COMP:12418"/>
        <dbReference type="Rhea" id="RHEA-COMP:12419"/>
        <dbReference type="ChEBI" id="CHEBI:15378"/>
        <dbReference type="ChEBI" id="CHEBI:57856"/>
        <dbReference type="ChEBI" id="CHEBI:59789"/>
        <dbReference type="ChEBI" id="CHEBI:90615"/>
        <dbReference type="ChEBI" id="CHEBI:90616"/>
        <dbReference type="EC" id="2.1.1.72"/>
    </reaction>
</comment>
<evidence type="ECO:0000256" key="3">
    <source>
        <dbReference type="ARBA" id="ARBA00022679"/>
    </source>
</evidence>
<evidence type="ECO:0000256" key="1">
    <source>
        <dbReference type="ARBA" id="ARBA00011900"/>
    </source>
</evidence>
<evidence type="ECO:0000256" key="2">
    <source>
        <dbReference type="ARBA" id="ARBA00022603"/>
    </source>
</evidence>
<dbReference type="NCBIfam" id="NF033452">
    <property type="entry name" value="BREX_1_MTaseX"/>
    <property type="match status" value="1"/>
</dbReference>
<dbReference type="AlphaFoldDB" id="A0A840QQQ3"/>
<dbReference type="Proteomes" id="UP000551878">
    <property type="component" value="Unassembled WGS sequence"/>
</dbReference>
<dbReference type="InterPro" id="IPR050953">
    <property type="entry name" value="N4_N6_ade-DNA_methylase"/>
</dbReference>
<keyword evidence="2" id="KW-0489">Methyltransferase</keyword>
<keyword evidence="8" id="KW-1185">Reference proteome</keyword>
<dbReference type="GO" id="GO:0006304">
    <property type="term" value="P:DNA modification"/>
    <property type="evidence" value="ECO:0007669"/>
    <property type="project" value="InterPro"/>
</dbReference>
<organism evidence="7 8">
    <name type="scientific">Texcoconibacillus texcoconensis</name>
    <dbReference type="NCBI Taxonomy" id="1095777"/>
    <lineage>
        <taxon>Bacteria</taxon>
        <taxon>Bacillati</taxon>
        <taxon>Bacillota</taxon>
        <taxon>Bacilli</taxon>
        <taxon>Bacillales</taxon>
        <taxon>Bacillaceae</taxon>
        <taxon>Texcoconibacillus</taxon>
    </lineage>
</organism>
<evidence type="ECO:0000256" key="4">
    <source>
        <dbReference type="ARBA" id="ARBA00022691"/>
    </source>
</evidence>
<evidence type="ECO:0000259" key="6">
    <source>
        <dbReference type="Pfam" id="PF07669"/>
    </source>
</evidence>
<keyword evidence="4" id="KW-0949">S-adenosyl-L-methionine</keyword>
<proteinExistence type="predicted"/>
<accession>A0A840QQQ3</accession>
<evidence type="ECO:0000256" key="5">
    <source>
        <dbReference type="ARBA" id="ARBA00047942"/>
    </source>
</evidence>
<dbReference type="PROSITE" id="PS00092">
    <property type="entry name" value="N6_MTASE"/>
    <property type="match status" value="1"/>
</dbReference>
<dbReference type="SUPFAM" id="SSF53335">
    <property type="entry name" value="S-adenosyl-L-methionine-dependent methyltransferases"/>
    <property type="match status" value="1"/>
</dbReference>
<sequence>MSPQQSMLTSVLRQQLETLYVENSNCDQIYHMNQEDLSIVKSFWVTRILIGTVYTYKQMNNLKEWQQMLGSTCAVTTSERENGQLVKAVPIKYKKLIIGNIVRLKERLPYVIDPFKTESDMWSSTIINHLEREGGIIDSLTTALFLESESKWPWFIGTLYQTLLKETRKEIVSSLVNRNHLTDGEMGASTQWFTPQWIIEYMVDNSLAHFLDDQTQSDFKKQSRCFINHEQFNEKDRKSQPNCITHINVLDPCVGTGHILLHTFQRLYELHDSLLEKSPKEIVEYIIQHQLVGLDIDARMVELSRFAILVLAKDKAPDADMTSLEQRLLTLSRPDESFKEQWQSFYRRYHNELNSSQWSALHRVVEWKEREGAFGSLTNGEACNVSHLLKLLRDCFQDVSDDNDKWVLDTKFFYLQQMQLINANYDVVVTNPPYMGKKRMPSKVRAYLNEHYVRSKGDLSAAYIERCLSFTKRYGITAIVNQHSWMFLSSFENLRKKVLRETSVCSMLHLGTRAFDEIGGEVVQTTAFLLQHHHQPSHKGVFVRLVDYPNSLEKFKHLHKKDNWYVQPMRNFFSIPNTPLAYWISENVKYIFQTYPRIEQVAKPRQGLATGDNQRFIRYWFEVDWSQIAFSCSTREEAVQSEKQWFPYNKGGGFRKWYGNQWYVVNWLNDGEDIQSFRNQHGKLRSRPQNRSYYFQPGLTWSFVSSDGPSVRYTPKGFIFDVGGSTMFPNEEDMYLLLGYLNSTVATYFLNMINPTMNVQVGNISQLPTPPWPDDTDELKRLVSTIVQSAKDYWDQFEQSWNFKEHPFMMLANEGDCLQSVIKKWEADQENERDACLANEQKNNEMMIECFQLHKECSPEVGEKDFTLWQTPTAEMVKALLSYFVGCTFGRFQPNDGSLNECSRFIGLSHPYDKVNGVITLLERWLKRSFPACDVNILLDSIASYLPTSIGKARETIIHYFQHDFYREHVRSFKKRPIYWMVNSGRTKAYQALFYSHHFDDTLKDMLIEDIKEKMKANEEGSVQQVEQESFIKNIEEWNAPRTLDFNKGIRHNAKKFWERRSVYSPSQYFDIIERF</sequence>
<dbReference type="RefSeq" id="WP_184664110.1">
    <property type="nucleotide sequence ID" value="NZ_JACHHB010000007.1"/>
</dbReference>
<evidence type="ECO:0000313" key="7">
    <source>
        <dbReference type="EMBL" id="MBB5173668.1"/>
    </source>
</evidence>
<name>A0A840QQQ3_9BACI</name>
<gene>
    <name evidence="7" type="ORF">HNQ41_001857</name>
</gene>
<dbReference type="InterPro" id="IPR002052">
    <property type="entry name" value="DNA_methylase_N6_adenine_CS"/>
</dbReference>
<dbReference type="EC" id="2.1.1.72" evidence="1"/>
<evidence type="ECO:0000313" key="8">
    <source>
        <dbReference type="Proteomes" id="UP000551878"/>
    </source>
</evidence>
<dbReference type="GO" id="GO:0003676">
    <property type="term" value="F:nucleic acid binding"/>
    <property type="evidence" value="ECO:0007669"/>
    <property type="project" value="InterPro"/>
</dbReference>
<protein>
    <recommendedName>
        <fullName evidence="1">site-specific DNA-methyltransferase (adenine-specific)</fullName>
        <ecNumber evidence="1">2.1.1.72</ecNumber>
    </recommendedName>
</protein>
<dbReference type="Pfam" id="PF07669">
    <property type="entry name" value="Eco57I"/>
    <property type="match status" value="1"/>
</dbReference>
<keyword evidence="3" id="KW-0808">Transferase</keyword>
<dbReference type="EMBL" id="JACHHB010000007">
    <property type="protein sequence ID" value="MBB5173668.1"/>
    <property type="molecule type" value="Genomic_DNA"/>
</dbReference>
<dbReference type="PANTHER" id="PTHR33841">
    <property type="entry name" value="DNA METHYLTRANSFERASE YEEA-RELATED"/>
    <property type="match status" value="1"/>
</dbReference>
<dbReference type="GO" id="GO:0009007">
    <property type="term" value="F:site-specific DNA-methyltransferase (adenine-specific) activity"/>
    <property type="evidence" value="ECO:0007669"/>
    <property type="project" value="UniProtKB-EC"/>
</dbReference>
<comment type="caution">
    <text evidence="7">The sequence shown here is derived from an EMBL/GenBank/DDBJ whole genome shotgun (WGS) entry which is preliminary data.</text>
</comment>
<dbReference type="GO" id="GO:0032259">
    <property type="term" value="P:methylation"/>
    <property type="evidence" value="ECO:0007669"/>
    <property type="project" value="UniProtKB-KW"/>
</dbReference>
<dbReference type="PRINTS" id="PR00507">
    <property type="entry name" value="N12N6MTFRASE"/>
</dbReference>
<dbReference type="InterPro" id="IPR011639">
    <property type="entry name" value="MethylTrfase_TaqI-like_dom"/>
</dbReference>
<dbReference type="PANTHER" id="PTHR33841:SF1">
    <property type="entry name" value="DNA METHYLTRANSFERASE A"/>
    <property type="match status" value="1"/>
</dbReference>
<dbReference type="InterPro" id="IPR029063">
    <property type="entry name" value="SAM-dependent_MTases_sf"/>
</dbReference>
<feature type="domain" description="Type II methyltransferase M.TaqI-like" evidence="6">
    <location>
        <begin position="289"/>
        <end position="511"/>
    </location>
</feature>
<dbReference type="Gene3D" id="3.40.50.150">
    <property type="entry name" value="Vaccinia Virus protein VP39"/>
    <property type="match status" value="1"/>
</dbReference>
<dbReference type="InterPro" id="IPR047939">
    <property type="entry name" value="BREX_1_PglX"/>
</dbReference>
<reference evidence="7 8" key="1">
    <citation type="submission" date="2020-08" db="EMBL/GenBank/DDBJ databases">
        <title>Genomic Encyclopedia of Type Strains, Phase IV (KMG-IV): sequencing the most valuable type-strain genomes for metagenomic binning, comparative biology and taxonomic classification.</title>
        <authorList>
            <person name="Goeker M."/>
        </authorList>
    </citation>
    <scope>NUCLEOTIDE SEQUENCE [LARGE SCALE GENOMIC DNA]</scope>
    <source>
        <strain evidence="7 8">DSM 24696</strain>
    </source>
</reference>